<reference evidence="1 2" key="1">
    <citation type="submission" date="2019-04" db="EMBL/GenBank/DDBJ databases">
        <title>Azoarcus rhizosphaerae sp. nov. isolated from rhizosphere of Ficus religiosa.</title>
        <authorList>
            <person name="Lin S.-Y."/>
            <person name="Hameed A."/>
            <person name="Hsu Y.-H."/>
            <person name="Young C.-C."/>
        </authorList>
    </citation>
    <scope>NUCLEOTIDE SEQUENCE [LARGE SCALE GENOMIC DNA]</scope>
    <source>
        <strain evidence="1 2">CC-YHH848</strain>
    </source>
</reference>
<comment type="caution">
    <text evidence="1">The sequence shown here is derived from an EMBL/GenBank/DDBJ whole genome shotgun (WGS) entry which is preliminary data.</text>
</comment>
<dbReference type="EMBL" id="SSOD01000016">
    <property type="protein sequence ID" value="THF58106.1"/>
    <property type="molecule type" value="Genomic_DNA"/>
</dbReference>
<gene>
    <name evidence="1" type="ORF">E6O51_17345</name>
</gene>
<dbReference type="OrthoDB" id="10005457at2"/>
<protein>
    <submittedName>
        <fullName evidence="1">Uncharacterized protein</fullName>
    </submittedName>
</protein>
<keyword evidence="2" id="KW-1185">Reference proteome</keyword>
<sequence>MSCNQGSQDGSLGALGDVSSSALDGFDAFIDDQKSKGMDPSIIGKIGGPVGKINKTNVPDPFASFASVPLSPLLLEVIRPPARLDIYKAPSHLTCDPRLFVTFLI</sequence>
<organism evidence="1 2">
    <name type="scientific">Pseudothauera rhizosphaerae</name>
    <dbReference type="NCBI Taxonomy" id="2565932"/>
    <lineage>
        <taxon>Bacteria</taxon>
        <taxon>Pseudomonadati</taxon>
        <taxon>Pseudomonadota</taxon>
        <taxon>Betaproteobacteria</taxon>
        <taxon>Rhodocyclales</taxon>
        <taxon>Zoogloeaceae</taxon>
        <taxon>Pseudothauera</taxon>
    </lineage>
</organism>
<name>A0A4S4AFY1_9RHOO</name>
<dbReference type="RefSeq" id="WP_136386273.1">
    <property type="nucleotide sequence ID" value="NZ_SSOD01000016.1"/>
</dbReference>
<accession>A0A4S4AFY1</accession>
<evidence type="ECO:0000313" key="1">
    <source>
        <dbReference type="EMBL" id="THF58106.1"/>
    </source>
</evidence>
<dbReference type="AlphaFoldDB" id="A0A4S4AFY1"/>
<dbReference type="Proteomes" id="UP000307956">
    <property type="component" value="Unassembled WGS sequence"/>
</dbReference>
<proteinExistence type="predicted"/>
<evidence type="ECO:0000313" key="2">
    <source>
        <dbReference type="Proteomes" id="UP000307956"/>
    </source>
</evidence>